<dbReference type="PANTHER" id="PTHR46656">
    <property type="entry name" value="PUTATIVE-RELATED"/>
    <property type="match status" value="1"/>
</dbReference>
<dbReference type="CDD" id="cd03801">
    <property type="entry name" value="GT4_PimA-like"/>
    <property type="match status" value="2"/>
</dbReference>
<comment type="caution">
    <text evidence="2">The sequence shown here is derived from an EMBL/GenBank/DDBJ whole genome shotgun (WGS) entry which is preliminary data.</text>
</comment>
<dbReference type="AlphaFoldDB" id="A0A8J7K5S3"/>
<sequence>MIPKAIHQFSIVGHPGDGITNGMLLTQRLLRHAGIKSEIYCTEVDAELADKILPFGQYEGHPEQVLLIHHGIGNNQEAELKQLSDKCFMVFHNITPASFFAENDPIQPMLTHGWQQVDSWKTWLTGAIADSRQNYDLLIEHGYSPDICQDIPLLVDLDKFNALQPRHSFRPEHEVFNLLFVGRLMPHKNQHGLIDALYHLRCMTQQDIRLTLVGNNSDREYCEKLNEQIKNLGLQHAVKMTGKVSDDALTQYYQQSDLYVSLSHHEGFGMPLIEAMSQHLPVLAFSNTDSNVADTIGTGGLILKSDDPVHCAATIAQLIANPRLRAQINTQAQTHLERYTSSTLYDQLQRFMAQFDIQLPDTHFEKSEAQTTSFRIEGPFDSSYSLASVNRNLALALSAQEPESTALYSTEGHGDFSPDQQFLDTHPNVEKLHQAGCSSAQANTTLRLLYPPRVSGMKGVNNGLGCYGWEESVLPWNYITNFNQHLQFATTMSDYVTKTMIDNGTNIPLYTTGIGADHILGAQPDPTQLPEITHGLRLLHISSCFPRKGIDCLLSAYADAFSADDDVTLIIKTFPNPHHNIEQQLSTWRSQHPQAPHITLINKDLDDSAIRALYEVASVLIAPSRGEGFGLPMAEAMLHHVPVITTGYGGQTDFCTEQTSWLIDYQFARAQSHMGQAASIWVEPDAGHLSELLKTFGTHYTDGTLSSWVSQKAEAAYHLINSRYTWSTVAEHTRQAVSQLQQAPMLEPELKFGCITTWNSKCGIATYSQMLLEPALSNAVIFANDNVEKTATDNAYVQRCWTAGQDDSLERLLKAIQDAGLSQVLIQFNFSFFSLQSLKNLLAALHAQGIQTFITLHSTADVYWGEELKTLQTLLPELEHCTRILVHSAQDLNRLKSWGLIENCTLLPHGVTRHNIQVKKPAHANPHLSGKQVIASYGFLLPHKGTQSLIHAFKKIHAQNPNSHLLLMNAEYPAPVSAEEAQACRELIDSLNLNEHVTLNTDFLEDHESLSWLSLADIIVFPYQQTQESSSAAVRWGLATGKPVICTPLSIFEDVADAVAFSDGCSPDELAECISNTLNDPATLNALNERQQDWLVQHNWTRISKRLKNLSTSLLLNNIRTG</sequence>
<reference evidence="2" key="1">
    <citation type="submission" date="2020-10" db="EMBL/GenBank/DDBJ databases">
        <title>Bacterium isolated from coastal waters sediment.</title>
        <authorList>
            <person name="Chen R.-J."/>
            <person name="Lu D.-C."/>
            <person name="Zhu K.-L."/>
            <person name="Du Z.-J."/>
        </authorList>
    </citation>
    <scope>NUCLEOTIDE SEQUENCE</scope>
    <source>
        <strain evidence="2">N1Y112</strain>
    </source>
</reference>
<dbReference type="SUPFAM" id="SSF53756">
    <property type="entry name" value="UDP-Glycosyltransferase/glycogen phosphorylase"/>
    <property type="match status" value="3"/>
</dbReference>
<organism evidence="2 3">
    <name type="scientific">Pontibacterium sinense</name>
    <dbReference type="NCBI Taxonomy" id="2781979"/>
    <lineage>
        <taxon>Bacteria</taxon>
        <taxon>Pseudomonadati</taxon>
        <taxon>Pseudomonadota</taxon>
        <taxon>Gammaproteobacteria</taxon>
        <taxon>Oceanospirillales</taxon>
        <taxon>Oceanospirillaceae</taxon>
        <taxon>Pontibacterium</taxon>
    </lineage>
</organism>
<evidence type="ECO:0000313" key="3">
    <source>
        <dbReference type="Proteomes" id="UP000640333"/>
    </source>
</evidence>
<protein>
    <submittedName>
        <fullName evidence="2">Glycosyltransferase</fullName>
    </submittedName>
</protein>
<feature type="domain" description="Glycosyl transferase family 1" evidence="1">
    <location>
        <begin position="928"/>
        <end position="1092"/>
    </location>
</feature>
<dbReference type="Pfam" id="PF00534">
    <property type="entry name" value="Glycos_transf_1"/>
    <property type="match status" value="2"/>
</dbReference>
<dbReference type="InterPro" id="IPR001296">
    <property type="entry name" value="Glyco_trans_1"/>
</dbReference>
<dbReference type="GO" id="GO:0016757">
    <property type="term" value="F:glycosyltransferase activity"/>
    <property type="evidence" value="ECO:0007669"/>
    <property type="project" value="InterPro"/>
</dbReference>
<dbReference type="Pfam" id="PF13692">
    <property type="entry name" value="Glyco_trans_1_4"/>
    <property type="match status" value="1"/>
</dbReference>
<evidence type="ECO:0000313" key="2">
    <source>
        <dbReference type="EMBL" id="MBE9395951.1"/>
    </source>
</evidence>
<accession>A0A8J7K5S3</accession>
<proteinExistence type="predicted"/>
<dbReference type="PANTHER" id="PTHR46656:SF3">
    <property type="entry name" value="PUTATIVE-RELATED"/>
    <property type="match status" value="1"/>
</dbReference>
<feature type="domain" description="Glycosyl transferase family 1" evidence="1">
    <location>
        <begin position="176"/>
        <end position="333"/>
    </location>
</feature>
<dbReference type="Proteomes" id="UP000640333">
    <property type="component" value="Unassembled WGS sequence"/>
</dbReference>
<evidence type="ECO:0000259" key="1">
    <source>
        <dbReference type="Pfam" id="PF00534"/>
    </source>
</evidence>
<keyword evidence="3" id="KW-1185">Reference proteome</keyword>
<dbReference type="Gene3D" id="3.40.50.2000">
    <property type="entry name" value="Glycogen Phosphorylase B"/>
    <property type="match status" value="4"/>
</dbReference>
<gene>
    <name evidence="2" type="ORF">IOQ59_01615</name>
</gene>
<name>A0A8J7K5S3_9GAMM</name>
<dbReference type="EMBL" id="JADEYS010000001">
    <property type="protein sequence ID" value="MBE9395951.1"/>
    <property type="molecule type" value="Genomic_DNA"/>
</dbReference>